<accession>A0A0E0BBS9</accession>
<dbReference type="PROSITE" id="PS51300">
    <property type="entry name" value="NIRD"/>
    <property type="match status" value="1"/>
</dbReference>
<dbReference type="Gramene" id="OGLUM10G13230.1">
    <property type="protein sequence ID" value="OGLUM10G13230.1"/>
    <property type="gene ID" value="OGLUM10G13230"/>
</dbReference>
<reference evidence="1" key="1">
    <citation type="submission" date="2015-04" db="UniProtKB">
        <authorList>
            <consortium name="EnsemblPlants"/>
        </authorList>
    </citation>
    <scope>IDENTIFICATION</scope>
</reference>
<sequence length="125" mass="12166">MATAGVGALDDGGGWSWWLCASRMANRSSGGGNILPQWSRRVVKIPYLSCLGGGSRGGFGGGRRWCLACERAHAGGGGGVCAVLGVAAVVVALHRAPAVCCAPACAAPGAASASVGWGLVGSSPG</sequence>
<reference evidence="1" key="2">
    <citation type="submission" date="2018-05" db="EMBL/GenBank/DDBJ databases">
        <title>OgluRS3 (Oryza glumaepatula Reference Sequence Version 3).</title>
        <authorList>
            <person name="Zhang J."/>
            <person name="Kudrna D."/>
            <person name="Lee S."/>
            <person name="Talag J."/>
            <person name="Welchert J."/>
            <person name="Wing R.A."/>
        </authorList>
    </citation>
    <scope>NUCLEOTIDE SEQUENCE [LARGE SCALE GENOMIC DNA]</scope>
</reference>
<evidence type="ECO:0000313" key="2">
    <source>
        <dbReference type="Proteomes" id="UP000026961"/>
    </source>
</evidence>
<protein>
    <submittedName>
        <fullName evidence="1">Uncharacterized protein</fullName>
    </submittedName>
</protein>
<dbReference type="Proteomes" id="UP000026961">
    <property type="component" value="Chromosome 10"/>
</dbReference>
<proteinExistence type="predicted"/>
<dbReference type="HOGENOM" id="CLU_2281962_0_0_1"/>
<name>A0A0E0BBS9_9ORYZ</name>
<dbReference type="AlphaFoldDB" id="A0A0E0BBS9"/>
<organism evidence="1">
    <name type="scientific">Oryza glumipatula</name>
    <dbReference type="NCBI Taxonomy" id="40148"/>
    <lineage>
        <taxon>Eukaryota</taxon>
        <taxon>Viridiplantae</taxon>
        <taxon>Streptophyta</taxon>
        <taxon>Embryophyta</taxon>
        <taxon>Tracheophyta</taxon>
        <taxon>Spermatophyta</taxon>
        <taxon>Magnoliopsida</taxon>
        <taxon>Liliopsida</taxon>
        <taxon>Poales</taxon>
        <taxon>Poaceae</taxon>
        <taxon>BOP clade</taxon>
        <taxon>Oryzoideae</taxon>
        <taxon>Oryzeae</taxon>
        <taxon>Oryzinae</taxon>
        <taxon>Oryza</taxon>
    </lineage>
</organism>
<keyword evidence="2" id="KW-1185">Reference proteome</keyword>
<dbReference type="EnsemblPlants" id="OGLUM10G13230.1">
    <property type="protein sequence ID" value="OGLUM10G13230.1"/>
    <property type="gene ID" value="OGLUM10G13230"/>
</dbReference>
<evidence type="ECO:0000313" key="1">
    <source>
        <dbReference type="EnsemblPlants" id="OGLUM10G13230.1"/>
    </source>
</evidence>